<dbReference type="Proteomes" id="UP000799777">
    <property type="component" value="Unassembled WGS sequence"/>
</dbReference>
<sequence length="234" mass="26949">ATCPESQTAPGVGPHTSCVSMPPKALPTEIWLQIIDFLDDRCFVWFVLRRVSPYFRLVTEDVFARFFLRTCSLRFVGEHAKKLLPPDLQEHGDLYYERASNFRQAMRHQPPTFRFQPVAFAPADTKTKAVLRLCDPASDPGYAPEFQHANQIPSGDRLANVFFDNERKASSNRARLMNAAHFVRLDNQLKIMRIPSLVIDVSAREIVLDWRRLCQDFLYDELKCRTESNSLGSW</sequence>
<evidence type="ECO:0000313" key="1">
    <source>
        <dbReference type="EMBL" id="KAF2033427.1"/>
    </source>
</evidence>
<evidence type="ECO:0008006" key="3">
    <source>
        <dbReference type="Google" id="ProtNLM"/>
    </source>
</evidence>
<feature type="non-terminal residue" evidence="1">
    <location>
        <position position="1"/>
    </location>
</feature>
<dbReference type="EMBL" id="ML978166">
    <property type="protein sequence ID" value="KAF2033427.1"/>
    <property type="molecule type" value="Genomic_DNA"/>
</dbReference>
<comment type="caution">
    <text evidence="1">The sequence shown here is derived from an EMBL/GenBank/DDBJ whole genome shotgun (WGS) entry which is preliminary data.</text>
</comment>
<evidence type="ECO:0000313" key="2">
    <source>
        <dbReference type="Proteomes" id="UP000799777"/>
    </source>
</evidence>
<proteinExistence type="predicted"/>
<dbReference type="AlphaFoldDB" id="A0A9P4HHM6"/>
<dbReference type="OrthoDB" id="3794788at2759"/>
<name>A0A9P4HHM6_9PLEO</name>
<accession>A0A9P4HHM6</accession>
<protein>
    <recommendedName>
        <fullName evidence="3">F-box domain-containing protein</fullName>
    </recommendedName>
</protein>
<feature type="non-terminal residue" evidence="1">
    <location>
        <position position="234"/>
    </location>
</feature>
<reference evidence="1" key="1">
    <citation type="journal article" date="2020" name="Stud. Mycol.">
        <title>101 Dothideomycetes genomes: a test case for predicting lifestyles and emergence of pathogens.</title>
        <authorList>
            <person name="Haridas S."/>
            <person name="Albert R."/>
            <person name="Binder M."/>
            <person name="Bloem J."/>
            <person name="Labutti K."/>
            <person name="Salamov A."/>
            <person name="Andreopoulos B."/>
            <person name="Baker S."/>
            <person name="Barry K."/>
            <person name="Bills G."/>
            <person name="Bluhm B."/>
            <person name="Cannon C."/>
            <person name="Castanera R."/>
            <person name="Culley D."/>
            <person name="Daum C."/>
            <person name="Ezra D."/>
            <person name="Gonzalez J."/>
            <person name="Henrissat B."/>
            <person name="Kuo A."/>
            <person name="Liang C."/>
            <person name="Lipzen A."/>
            <person name="Lutzoni F."/>
            <person name="Magnuson J."/>
            <person name="Mondo S."/>
            <person name="Nolan M."/>
            <person name="Ohm R."/>
            <person name="Pangilinan J."/>
            <person name="Park H.-J."/>
            <person name="Ramirez L."/>
            <person name="Alfaro M."/>
            <person name="Sun H."/>
            <person name="Tritt A."/>
            <person name="Yoshinaga Y."/>
            <person name="Zwiers L.-H."/>
            <person name="Turgeon B."/>
            <person name="Goodwin S."/>
            <person name="Spatafora J."/>
            <person name="Crous P."/>
            <person name="Grigoriev I."/>
        </authorList>
    </citation>
    <scope>NUCLEOTIDE SEQUENCE</scope>
    <source>
        <strain evidence="1">CBS 110217</strain>
    </source>
</reference>
<organism evidence="1 2">
    <name type="scientific">Setomelanomma holmii</name>
    <dbReference type="NCBI Taxonomy" id="210430"/>
    <lineage>
        <taxon>Eukaryota</taxon>
        <taxon>Fungi</taxon>
        <taxon>Dikarya</taxon>
        <taxon>Ascomycota</taxon>
        <taxon>Pezizomycotina</taxon>
        <taxon>Dothideomycetes</taxon>
        <taxon>Pleosporomycetidae</taxon>
        <taxon>Pleosporales</taxon>
        <taxon>Pleosporineae</taxon>
        <taxon>Phaeosphaeriaceae</taxon>
        <taxon>Setomelanomma</taxon>
    </lineage>
</organism>
<gene>
    <name evidence="1" type="ORF">EK21DRAFT_40201</name>
</gene>
<keyword evidence="2" id="KW-1185">Reference proteome</keyword>